<keyword evidence="1" id="KW-1133">Transmembrane helix</keyword>
<dbReference type="InterPro" id="IPR058534">
    <property type="entry name" value="YjdF"/>
</dbReference>
<keyword evidence="1" id="KW-0812">Transmembrane</keyword>
<evidence type="ECO:0000313" key="2">
    <source>
        <dbReference type="EMBL" id="SMR73441.1"/>
    </source>
</evidence>
<comment type="caution">
    <text evidence="2">The sequence shown here is derived from an EMBL/GenBank/DDBJ whole genome shotgun (WGS) entry which is preliminary data.</text>
</comment>
<proteinExistence type="predicted"/>
<accession>A0ABY1RYQ8</accession>
<feature type="transmembrane region" description="Helical" evidence="1">
    <location>
        <begin position="172"/>
        <end position="189"/>
    </location>
</feature>
<organism evidence="2 3">
    <name type="scientific">Marinobacterium sediminicola</name>
    <dbReference type="NCBI Taxonomy" id="518898"/>
    <lineage>
        <taxon>Bacteria</taxon>
        <taxon>Pseudomonadati</taxon>
        <taxon>Pseudomonadota</taxon>
        <taxon>Gammaproteobacteria</taxon>
        <taxon>Oceanospirillales</taxon>
        <taxon>Oceanospirillaceae</taxon>
        <taxon>Marinobacterium</taxon>
    </lineage>
</organism>
<dbReference type="Pfam" id="PF09997">
    <property type="entry name" value="DUF2238"/>
    <property type="match status" value="1"/>
</dbReference>
<dbReference type="PIRSF" id="PIRSF020606">
    <property type="entry name" value="UCP020606"/>
    <property type="match status" value="1"/>
</dbReference>
<reference evidence="2 3" key="1">
    <citation type="submission" date="2017-05" db="EMBL/GenBank/DDBJ databases">
        <authorList>
            <person name="Varghese N."/>
            <person name="Submissions S."/>
        </authorList>
    </citation>
    <scope>NUCLEOTIDE SEQUENCE [LARGE SCALE GENOMIC DNA]</scope>
    <source>
        <strain evidence="2 3">CGMCC 1.7287</strain>
    </source>
</reference>
<dbReference type="Proteomes" id="UP001159257">
    <property type="component" value="Unassembled WGS sequence"/>
</dbReference>
<feature type="transmembrane region" description="Helical" evidence="1">
    <location>
        <begin position="27"/>
        <end position="44"/>
    </location>
</feature>
<dbReference type="EMBL" id="FXWV01000004">
    <property type="protein sequence ID" value="SMR73441.1"/>
    <property type="molecule type" value="Genomic_DNA"/>
</dbReference>
<gene>
    <name evidence="2" type="ORF">SAMN04487964_104103</name>
</gene>
<keyword evidence="1" id="KW-0472">Membrane</keyword>
<feature type="transmembrane region" description="Helical" evidence="1">
    <location>
        <begin position="99"/>
        <end position="116"/>
    </location>
</feature>
<evidence type="ECO:0000256" key="1">
    <source>
        <dbReference type="SAM" id="Phobius"/>
    </source>
</evidence>
<name>A0ABY1RYQ8_9GAMM</name>
<keyword evidence="3" id="KW-1185">Reference proteome</keyword>
<dbReference type="InterPro" id="IPR014509">
    <property type="entry name" value="YjdF-like"/>
</dbReference>
<sequence length="204" mass="23311">MWAALWLIVYLSVFVWSAWQPADLVIWFLEVLPAILALLILALTRQRFPLTPLVYLLLLAHCVILMVGGHYTYAEVPLFDYLRDLTGGIRNNYDKLGHFAQGFVPALVARELIIRLQLINGRLWSNFFILCFCLAVSAFYELIEWWVALLSEEAAESFLGTQGYVWDTQSDMGWALFGAFLALLLLGRWHDRQIRQLSSAGRAG</sequence>
<evidence type="ECO:0000313" key="3">
    <source>
        <dbReference type="Proteomes" id="UP001159257"/>
    </source>
</evidence>
<feature type="transmembrane region" description="Helical" evidence="1">
    <location>
        <begin position="53"/>
        <end position="73"/>
    </location>
</feature>
<protein>
    <submittedName>
        <fullName evidence="2">Membrane protein</fullName>
    </submittedName>
</protein>
<feature type="transmembrane region" description="Helical" evidence="1">
    <location>
        <begin position="123"/>
        <end position="143"/>
    </location>
</feature>